<reference evidence="2" key="1">
    <citation type="submission" date="2015-11" db="EMBL/GenBank/DDBJ databases">
        <title>De novo transcriptome assembly of four potential Pierce s Disease insect vectors from Arizona vineyards.</title>
        <authorList>
            <person name="Tassone E.E."/>
        </authorList>
    </citation>
    <scope>NUCLEOTIDE SEQUENCE</scope>
</reference>
<evidence type="ECO:0000313" key="2">
    <source>
        <dbReference type="EMBL" id="JAS78666.1"/>
    </source>
</evidence>
<dbReference type="Gene3D" id="3.90.280.10">
    <property type="entry name" value="PEBP-like"/>
    <property type="match status" value="1"/>
</dbReference>
<organism evidence="2">
    <name type="scientific">Homalodisca liturata</name>
    <dbReference type="NCBI Taxonomy" id="320908"/>
    <lineage>
        <taxon>Eukaryota</taxon>
        <taxon>Metazoa</taxon>
        <taxon>Ecdysozoa</taxon>
        <taxon>Arthropoda</taxon>
        <taxon>Hexapoda</taxon>
        <taxon>Insecta</taxon>
        <taxon>Pterygota</taxon>
        <taxon>Neoptera</taxon>
        <taxon>Paraneoptera</taxon>
        <taxon>Hemiptera</taxon>
        <taxon>Auchenorrhyncha</taxon>
        <taxon>Membracoidea</taxon>
        <taxon>Cicadellidae</taxon>
        <taxon>Cicadellinae</taxon>
        <taxon>Proconiini</taxon>
        <taxon>Homalodisca</taxon>
    </lineage>
</organism>
<dbReference type="EMBL" id="GECU01029040">
    <property type="protein sequence ID" value="JAS78666.1"/>
    <property type="molecule type" value="Transcribed_RNA"/>
</dbReference>
<evidence type="ECO:0008006" key="3">
    <source>
        <dbReference type="Google" id="ProtNLM"/>
    </source>
</evidence>
<dbReference type="Pfam" id="PF01161">
    <property type="entry name" value="PBP"/>
    <property type="match status" value="1"/>
</dbReference>
<sequence length="202" mass="21994">FLSALGLLFLSALELSLVLVILVSLGVKAEECEVQNQWGGDPCNLPGGLAVESLPNHHSVTGEKCNSFYPKDEFKNQPTISYSGGRKGEKYTVVMVDPDAPNHPEGKYYLHWIISNIPGDDLQDGNLKAGTVLSQYRGPTPPDGTGTHRYLLLLYRQDPTASLTLGLPDSRRSQFDLGAWSNGLCGPLSGVQFRTNFSGKEE</sequence>
<dbReference type="CDD" id="cd00866">
    <property type="entry name" value="PEBP_euk"/>
    <property type="match status" value="1"/>
</dbReference>
<dbReference type="PANTHER" id="PTHR11362">
    <property type="entry name" value="PHOSPHATIDYLETHANOLAMINE-BINDING PROTEIN"/>
    <property type="match status" value="1"/>
</dbReference>
<accession>A0A1B6HVJ4</accession>
<feature type="chain" id="PRO_5008584601" description="Phosphatidylethanolamine-binding protein" evidence="1">
    <location>
        <begin position="30"/>
        <end position="202"/>
    </location>
</feature>
<feature type="signal peptide" evidence="1">
    <location>
        <begin position="1"/>
        <end position="29"/>
    </location>
</feature>
<evidence type="ECO:0000256" key="1">
    <source>
        <dbReference type="SAM" id="SignalP"/>
    </source>
</evidence>
<dbReference type="SUPFAM" id="SSF49777">
    <property type="entry name" value="PEBP-like"/>
    <property type="match status" value="1"/>
</dbReference>
<dbReference type="AlphaFoldDB" id="A0A1B6HVJ4"/>
<gene>
    <name evidence="2" type="ORF">g.16837</name>
</gene>
<dbReference type="InterPro" id="IPR036610">
    <property type="entry name" value="PEBP-like_sf"/>
</dbReference>
<keyword evidence="1" id="KW-0732">Signal</keyword>
<proteinExistence type="predicted"/>
<dbReference type="InterPro" id="IPR008914">
    <property type="entry name" value="PEBP"/>
</dbReference>
<protein>
    <recommendedName>
        <fullName evidence="3">Phosphatidylethanolamine-binding protein</fullName>
    </recommendedName>
</protein>
<dbReference type="PANTHER" id="PTHR11362:SF82">
    <property type="entry name" value="PHOSPHATIDYLETHANOLAMINE-BINDING PROTEIN 4"/>
    <property type="match status" value="1"/>
</dbReference>
<name>A0A1B6HVJ4_9HEMI</name>
<dbReference type="InterPro" id="IPR035810">
    <property type="entry name" value="PEBP_euk"/>
</dbReference>
<feature type="non-terminal residue" evidence="2">
    <location>
        <position position="1"/>
    </location>
</feature>